<proteinExistence type="predicted"/>
<dbReference type="AlphaFoldDB" id="A0A9Q1CA79"/>
<reference evidence="1" key="1">
    <citation type="submission" date="2021-10" db="EMBL/GenBank/DDBJ databases">
        <title>Tropical sea cucumber genome reveals ecological adaptation and Cuvierian tubules defense mechanism.</title>
        <authorList>
            <person name="Chen T."/>
        </authorList>
    </citation>
    <scope>NUCLEOTIDE SEQUENCE</scope>
    <source>
        <strain evidence="1">Nanhai2018</strain>
        <tissue evidence="1">Muscle</tissue>
    </source>
</reference>
<evidence type="ECO:0000313" key="2">
    <source>
        <dbReference type="Proteomes" id="UP001152320"/>
    </source>
</evidence>
<keyword evidence="2" id="KW-1185">Reference proteome</keyword>
<dbReference type="Proteomes" id="UP001152320">
    <property type="component" value="Chromosome 6"/>
</dbReference>
<dbReference type="OrthoDB" id="8938935at2759"/>
<comment type="caution">
    <text evidence="1">The sequence shown here is derived from an EMBL/GenBank/DDBJ whole genome shotgun (WGS) entry which is preliminary data.</text>
</comment>
<dbReference type="EMBL" id="JAIZAY010000006">
    <property type="protein sequence ID" value="KAJ8040941.1"/>
    <property type="molecule type" value="Genomic_DNA"/>
</dbReference>
<protein>
    <submittedName>
        <fullName evidence="1">Uncharacterized protein</fullName>
    </submittedName>
</protein>
<sequence length="133" mass="15036">MNNPDQSSSTGYGPRKGFQGRYGRLYFDGDERKFEQWKVKFVGYMRLQGLKDTVVTTDAANVDAGKNEEIFAKLIQCLDDKSLSLVMRDAQDDGRKAWKMLSEHYAGTGKPRVISLYTELTTLVKAVNETVTK</sequence>
<accession>A0A9Q1CA79</accession>
<name>A0A9Q1CA79_HOLLE</name>
<gene>
    <name evidence="1" type="ORF">HOLleu_15401</name>
</gene>
<organism evidence="1 2">
    <name type="scientific">Holothuria leucospilota</name>
    <name type="common">Black long sea cucumber</name>
    <name type="synonym">Mertensiothuria leucospilota</name>
    <dbReference type="NCBI Taxonomy" id="206669"/>
    <lineage>
        <taxon>Eukaryota</taxon>
        <taxon>Metazoa</taxon>
        <taxon>Echinodermata</taxon>
        <taxon>Eleutherozoa</taxon>
        <taxon>Echinozoa</taxon>
        <taxon>Holothuroidea</taxon>
        <taxon>Aspidochirotacea</taxon>
        <taxon>Aspidochirotida</taxon>
        <taxon>Holothuriidae</taxon>
        <taxon>Holothuria</taxon>
    </lineage>
</organism>
<evidence type="ECO:0000313" key="1">
    <source>
        <dbReference type="EMBL" id="KAJ8040941.1"/>
    </source>
</evidence>